<dbReference type="Pfam" id="PF00749">
    <property type="entry name" value="tRNA-synt_1c"/>
    <property type="match status" value="1"/>
</dbReference>
<dbReference type="InterPro" id="IPR049940">
    <property type="entry name" value="GluQ/Sye"/>
</dbReference>
<comment type="similarity">
    <text evidence="1 8">Belongs to the class-I aminoacyl-tRNA synthetase family. Glutamate--tRNA ligase type 1 subfamily.</text>
</comment>
<proteinExistence type="inferred from homology"/>
<evidence type="ECO:0000256" key="6">
    <source>
        <dbReference type="ARBA" id="ARBA00022917"/>
    </source>
</evidence>
<organism evidence="11 12">
    <name type="scientific">Sphingorhabdus wooponensis</name>
    <dbReference type="NCBI Taxonomy" id="940136"/>
    <lineage>
        <taxon>Bacteria</taxon>
        <taxon>Pseudomonadati</taxon>
        <taxon>Pseudomonadota</taxon>
        <taxon>Alphaproteobacteria</taxon>
        <taxon>Sphingomonadales</taxon>
        <taxon>Sphingomonadaceae</taxon>
        <taxon>Sphingorhabdus</taxon>
    </lineage>
</organism>
<protein>
    <recommendedName>
        <fullName evidence="8">Glutamate--tRNA ligase</fullName>
        <ecNumber evidence="8">6.1.1.17</ecNumber>
    </recommendedName>
    <alternativeName>
        <fullName evidence="8">Glutamyl-tRNA synthetase</fullName>
        <shortName evidence="8">GluRS</shortName>
    </alternativeName>
</protein>
<dbReference type="HAMAP" id="MF_00022">
    <property type="entry name" value="Glu_tRNA_synth_type1"/>
    <property type="match status" value="1"/>
</dbReference>
<evidence type="ECO:0000259" key="10">
    <source>
        <dbReference type="Pfam" id="PF19269"/>
    </source>
</evidence>
<evidence type="ECO:0000256" key="7">
    <source>
        <dbReference type="ARBA" id="ARBA00023146"/>
    </source>
</evidence>
<comment type="caution">
    <text evidence="11">The sequence shown here is derived from an EMBL/GenBank/DDBJ whole genome shotgun (WGS) entry which is preliminary data.</text>
</comment>
<reference evidence="11 12" key="1">
    <citation type="submission" date="2018-12" db="EMBL/GenBank/DDBJ databases">
        <authorList>
            <person name="Kim S.-J."/>
            <person name="Jung G.-Y."/>
        </authorList>
    </citation>
    <scope>NUCLEOTIDE SEQUENCE [LARGE SCALE GENOMIC DNA]</scope>
    <source>
        <strain evidence="11 12">03SU3-P</strain>
    </source>
</reference>
<keyword evidence="4 8" id="KW-0547">Nucleotide-binding</keyword>
<dbReference type="InterPro" id="IPR014729">
    <property type="entry name" value="Rossmann-like_a/b/a_fold"/>
</dbReference>
<dbReference type="SUPFAM" id="SSF52374">
    <property type="entry name" value="Nucleotidylyl transferase"/>
    <property type="match status" value="1"/>
</dbReference>
<dbReference type="GO" id="GO:0005829">
    <property type="term" value="C:cytosol"/>
    <property type="evidence" value="ECO:0007669"/>
    <property type="project" value="TreeGrafter"/>
</dbReference>
<gene>
    <name evidence="8" type="primary">gltX</name>
    <name evidence="11" type="ORF">D7D48_01270</name>
</gene>
<feature type="binding site" evidence="8">
    <location>
        <position position="258"/>
    </location>
    <ligand>
        <name>ATP</name>
        <dbReference type="ChEBI" id="CHEBI:30616"/>
    </ligand>
</feature>
<dbReference type="GO" id="GO:0006424">
    <property type="term" value="P:glutamyl-tRNA aminoacylation"/>
    <property type="evidence" value="ECO:0007669"/>
    <property type="project" value="UniProtKB-UniRule"/>
</dbReference>
<keyword evidence="12" id="KW-1185">Reference proteome</keyword>
<dbReference type="Gene3D" id="1.10.10.350">
    <property type="match status" value="1"/>
</dbReference>
<dbReference type="InterPro" id="IPR033910">
    <property type="entry name" value="GluRS_core"/>
</dbReference>
<dbReference type="InterPro" id="IPR004527">
    <property type="entry name" value="Glu-tRNA-ligase_bac/mito"/>
</dbReference>
<accession>A0A426RV71</accession>
<dbReference type="GO" id="GO:0004818">
    <property type="term" value="F:glutamate-tRNA ligase activity"/>
    <property type="evidence" value="ECO:0007669"/>
    <property type="project" value="UniProtKB-UniRule"/>
</dbReference>
<dbReference type="AlphaFoldDB" id="A0A426RV71"/>
<dbReference type="PANTHER" id="PTHR43311:SF2">
    <property type="entry name" value="GLUTAMATE--TRNA LIGASE, MITOCHONDRIAL-RELATED"/>
    <property type="match status" value="1"/>
</dbReference>
<dbReference type="InterPro" id="IPR045462">
    <property type="entry name" value="aa-tRNA-synth_I_cd-bd"/>
</dbReference>
<evidence type="ECO:0000256" key="8">
    <source>
        <dbReference type="HAMAP-Rule" id="MF_00022"/>
    </source>
</evidence>
<dbReference type="PROSITE" id="PS00178">
    <property type="entry name" value="AA_TRNA_LIGASE_I"/>
    <property type="match status" value="1"/>
</dbReference>
<evidence type="ECO:0000256" key="3">
    <source>
        <dbReference type="ARBA" id="ARBA00022598"/>
    </source>
</evidence>
<comment type="caution">
    <text evidence="8">Lacks conserved residue(s) required for the propagation of feature annotation.</text>
</comment>
<dbReference type="SUPFAM" id="SSF48163">
    <property type="entry name" value="An anticodon-binding domain of class I aminoacyl-tRNA synthetases"/>
    <property type="match status" value="1"/>
</dbReference>
<name>A0A426RV71_9SPHN</name>
<dbReference type="PRINTS" id="PR00987">
    <property type="entry name" value="TRNASYNTHGLU"/>
</dbReference>
<dbReference type="Gene3D" id="3.40.50.620">
    <property type="entry name" value="HUPs"/>
    <property type="match status" value="1"/>
</dbReference>
<dbReference type="InterPro" id="IPR001412">
    <property type="entry name" value="aa-tRNA-synth_I_CS"/>
</dbReference>
<comment type="subcellular location">
    <subcellularLocation>
        <location evidence="8">Cytoplasm</location>
    </subcellularLocation>
</comment>
<dbReference type="InterPro" id="IPR000924">
    <property type="entry name" value="Glu/Gln-tRNA-synth"/>
</dbReference>
<keyword evidence="2 8" id="KW-0963">Cytoplasm</keyword>
<dbReference type="GO" id="GO:0005524">
    <property type="term" value="F:ATP binding"/>
    <property type="evidence" value="ECO:0007669"/>
    <property type="project" value="UniProtKB-UniRule"/>
</dbReference>
<sequence>MNAITRPVRTRVAPSPTGDPHVGTAYIALINYCFAKKHGGEFLLRIEDTDQARSTPQSEKMILESLRWLGLSWDEGPDVGGPHGPYRQSERSAIYTAHCDQLLADGHAFKCYCTPEKLAASRAAQMAAKQPPKYDGACLSLTADDIAKLDSEGVSHVVRMKIPTTGTCIVQDTLRGEIAFEYAVVDMQVLMKSDGLPTYHLANVVDDHLMGITHVMRGEEWISSAPKHLLLYQYFGWEPPVLTHLPLLRNADKSKLSKRKNPTSILYYQRAGYLPQAMQNFLGLFIKSASEEDEKTSLQTLIDEFDVHNISLGGPVFDTSKLDWLNGRYLREELSVSEFLDAVKAWALNDSYLTPIAEMAQARITKMSDLGGLTAMFFMNRIDGMTVERLRDGVKLEQDAQRAAYTLGLQQFDNMIEWNREGIEATLRRTAEVLDAKLKDVIRPFYIAITGSAQGVPLFDAIAHLGRDIIRERLRHAMELLGPATSKEAKAWTDLLTAPPKAE</sequence>
<keyword evidence="3 8" id="KW-0436">Ligase</keyword>
<dbReference type="Proteomes" id="UP000268553">
    <property type="component" value="Unassembled WGS sequence"/>
</dbReference>
<dbReference type="EC" id="6.1.1.17" evidence="8"/>
<dbReference type="EMBL" id="RWJI01000001">
    <property type="protein sequence ID" value="RRQ52811.1"/>
    <property type="molecule type" value="Genomic_DNA"/>
</dbReference>
<comment type="function">
    <text evidence="8">Catalyzes the attachment of glutamate to tRNA(Glu) in a two-step reaction: glutamate is first activated by ATP to form Glu-AMP and then transferred to the acceptor end of tRNA(Glu).</text>
</comment>
<dbReference type="Pfam" id="PF19269">
    <property type="entry name" value="Anticodon_2"/>
    <property type="match status" value="1"/>
</dbReference>
<evidence type="ECO:0000256" key="2">
    <source>
        <dbReference type="ARBA" id="ARBA00022490"/>
    </source>
</evidence>
<evidence type="ECO:0000313" key="12">
    <source>
        <dbReference type="Proteomes" id="UP000268553"/>
    </source>
</evidence>
<dbReference type="FunFam" id="3.40.50.620:FF:000045">
    <property type="entry name" value="Glutamate--tRNA ligase, mitochondrial"/>
    <property type="match status" value="1"/>
</dbReference>
<evidence type="ECO:0000313" key="11">
    <source>
        <dbReference type="EMBL" id="RRQ52811.1"/>
    </source>
</evidence>
<feature type="domain" description="Aminoacyl-tRNA synthetase class I anticodon-binding" evidence="10">
    <location>
        <begin position="338"/>
        <end position="478"/>
    </location>
</feature>
<dbReference type="InterPro" id="IPR020058">
    <property type="entry name" value="Glu/Gln-tRNA-synth_Ib_cat-dom"/>
</dbReference>
<dbReference type="PANTHER" id="PTHR43311">
    <property type="entry name" value="GLUTAMATE--TRNA LIGASE"/>
    <property type="match status" value="1"/>
</dbReference>
<keyword evidence="5 8" id="KW-0067">ATP-binding</keyword>
<feature type="short sequence motif" description="'KMSKS' region" evidence="8">
    <location>
        <begin position="255"/>
        <end position="259"/>
    </location>
</feature>
<evidence type="ECO:0000256" key="1">
    <source>
        <dbReference type="ARBA" id="ARBA00007894"/>
    </source>
</evidence>
<feature type="short sequence motif" description="'HIGH' region" evidence="8">
    <location>
        <begin position="14"/>
        <end position="24"/>
    </location>
</feature>
<dbReference type="NCBIfam" id="TIGR00464">
    <property type="entry name" value="gltX_bact"/>
    <property type="match status" value="1"/>
</dbReference>
<evidence type="ECO:0000256" key="5">
    <source>
        <dbReference type="ARBA" id="ARBA00022840"/>
    </source>
</evidence>
<dbReference type="InterPro" id="IPR020751">
    <property type="entry name" value="aa-tRNA-synth_I_codon-bd_sub2"/>
</dbReference>
<dbReference type="CDD" id="cd00808">
    <property type="entry name" value="GluRS_core"/>
    <property type="match status" value="1"/>
</dbReference>
<dbReference type="GO" id="GO:0000049">
    <property type="term" value="F:tRNA binding"/>
    <property type="evidence" value="ECO:0007669"/>
    <property type="project" value="InterPro"/>
</dbReference>
<dbReference type="OrthoDB" id="9807503at2"/>
<dbReference type="InterPro" id="IPR008925">
    <property type="entry name" value="aa_tRNA-synth_I_cd-bd_sf"/>
</dbReference>
<evidence type="ECO:0000259" key="9">
    <source>
        <dbReference type="Pfam" id="PF00749"/>
    </source>
</evidence>
<comment type="catalytic activity">
    <reaction evidence="8">
        <text>tRNA(Glu) + L-glutamate + ATP = L-glutamyl-tRNA(Glu) + AMP + diphosphate</text>
        <dbReference type="Rhea" id="RHEA:23540"/>
        <dbReference type="Rhea" id="RHEA-COMP:9663"/>
        <dbReference type="Rhea" id="RHEA-COMP:9680"/>
        <dbReference type="ChEBI" id="CHEBI:29985"/>
        <dbReference type="ChEBI" id="CHEBI:30616"/>
        <dbReference type="ChEBI" id="CHEBI:33019"/>
        <dbReference type="ChEBI" id="CHEBI:78442"/>
        <dbReference type="ChEBI" id="CHEBI:78520"/>
        <dbReference type="ChEBI" id="CHEBI:456215"/>
        <dbReference type="EC" id="6.1.1.17"/>
    </reaction>
</comment>
<keyword evidence="6 8" id="KW-0648">Protein biosynthesis</keyword>
<comment type="subunit">
    <text evidence="8">Monomer.</text>
</comment>
<feature type="domain" description="Glutamyl/glutaminyl-tRNA synthetase class Ib catalytic" evidence="9">
    <location>
        <begin position="8"/>
        <end position="324"/>
    </location>
</feature>
<keyword evidence="7 8" id="KW-0030">Aminoacyl-tRNA synthetase</keyword>
<evidence type="ECO:0000256" key="4">
    <source>
        <dbReference type="ARBA" id="ARBA00022741"/>
    </source>
</evidence>
<dbReference type="GO" id="GO:0008270">
    <property type="term" value="F:zinc ion binding"/>
    <property type="evidence" value="ECO:0007669"/>
    <property type="project" value="InterPro"/>
</dbReference>